<name>A0A3R6YU30_APHAT</name>
<evidence type="ECO:0000259" key="2">
    <source>
        <dbReference type="Pfam" id="PF13843"/>
    </source>
</evidence>
<feature type="compositionally biased region" description="Polar residues" evidence="1">
    <location>
        <begin position="378"/>
        <end position="388"/>
    </location>
</feature>
<evidence type="ECO:0000313" key="4">
    <source>
        <dbReference type="Proteomes" id="UP000286510"/>
    </source>
</evidence>
<dbReference type="PANTHER" id="PTHR46599">
    <property type="entry name" value="PIGGYBAC TRANSPOSABLE ELEMENT-DERIVED PROTEIN 4"/>
    <property type="match status" value="1"/>
</dbReference>
<feature type="compositionally biased region" description="Low complexity" evidence="1">
    <location>
        <begin position="321"/>
        <end position="341"/>
    </location>
</feature>
<sequence>MNAGRSYLQITLFKPEDESHDLTEWDKKFLANSSFDEETKSDKESLAPQDDDGSGNEWSEYVDRGWKKHGHYDATEDIEGLEDVEWTCGGHYAGPTDLYEHEDNKDDTPVDELRISEEFKHLSKDPVKGFLAFMPLEFWKTVMLRTNAKAVVLQAAHPKGYVGGREFKKSIELVEVMKFVGLLIMMSVVQGGEYSMYWSKPSMSFLMSPTENFGRVMPIDRFKQLRAETRHDDMSHMQNHIQIPSLKRNLSGGAVNNSNNSNGGSSSASTSSLKINTSSHMSMSAAASLNALANGSNNTDRSTMPSALPPHRHDPHGHVASSSSHPSHPSQHSYLPPQQQLQHHDRYNIPQHGPATSTATNNNSNSNSITSTPPTIQRAVTSSSAYIRQPLTTRVSTSVPIMLPTPGGNGMMRPPGPLGVGSSSASAAPHVALSTTVPAADWRMYLTIEERQAVRSKIQDAYTSTCKTYEELLHAASAIEEELLHIAAPSRLDYFKSGFEFENRVKLKREQLQGQLAAVEKRKQHSSSVSTSSTNGVLGDGHHHRHKRSASPPSHVDGSAKKARKQQG</sequence>
<feature type="compositionally biased region" description="Low complexity" evidence="1">
    <location>
        <begin position="355"/>
        <end position="376"/>
    </location>
</feature>
<dbReference type="Pfam" id="PF13843">
    <property type="entry name" value="DDE_Tnp_1_7"/>
    <property type="match status" value="1"/>
</dbReference>
<feature type="region of interest" description="Disordered" evidence="1">
    <location>
        <begin position="249"/>
        <end position="274"/>
    </location>
</feature>
<dbReference type="EMBL" id="QUTF01012284">
    <property type="protein sequence ID" value="RHZ24412.1"/>
    <property type="molecule type" value="Genomic_DNA"/>
</dbReference>
<dbReference type="VEuPathDB" id="FungiDB:H257_01076"/>
<organism evidence="3 4">
    <name type="scientific">Aphanomyces astaci</name>
    <name type="common">Crayfish plague agent</name>
    <dbReference type="NCBI Taxonomy" id="112090"/>
    <lineage>
        <taxon>Eukaryota</taxon>
        <taxon>Sar</taxon>
        <taxon>Stramenopiles</taxon>
        <taxon>Oomycota</taxon>
        <taxon>Saprolegniomycetes</taxon>
        <taxon>Saprolegniales</taxon>
        <taxon>Verrucalvaceae</taxon>
        <taxon>Aphanomyces</taxon>
    </lineage>
</organism>
<dbReference type="Proteomes" id="UP000286510">
    <property type="component" value="Unassembled WGS sequence"/>
</dbReference>
<protein>
    <recommendedName>
        <fullName evidence="2">PiggyBac transposable element-derived protein domain-containing protein</fullName>
    </recommendedName>
</protein>
<feature type="region of interest" description="Disordered" evidence="1">
    <location>
        <begin position="34"/>
        <end position="59"/>
    </location>
</feature>
<proteinExistence type="predicted"/>
<feature type="region of interest" description="Disordered" evidence="1">
    <location>
        <begin position="516"/>
        <end position="568"/>
    </location>
</feature>
<gene>
    <name evidence="3" type="ORF">DYB26_003034</name>
</gene>
<dbReference type="InterPro" id="IPR029526">
    <property type="entry name" value="PGBD"/>
</dbReference>
<feature type="region of interest" description="Disordered" evidence="1">
    <location>
        <begin position="293"/>
        <end position="388"/>
    </location>
</feature>
<dbReference type="AlphaFoldDB" id="A0A3R6YU30"/>
<evidence type="ECO:0000313" key="3">
    <source>
        <dbReference type="EMBL" id="RHZ24412.1"/>
    </source>
</evidence>
<comment type="caution">
    <text evidence="3">The sequence shown here is derived from an EMBL/GenBank/DDBJ whole genome shotgun (WGS) entry which is preliminary data.</text>
</comment>
<reference evidence="3 4" key="1">
    <citation type="submission" date="2018-08" db="EMBL/GenBank/DDBJ databases">
        <title>Aphanomyces genome sequencing and annotation.</title>
        <authorList>
            <person name="Minardi D."/>
            <person name="Oidtmann B."/>
            <person name="Van Der Giezen M."/>
            <person name="Studholme D.J."/>
        </authorList>
    </citation>
    <scope>NUCLEOTIDE SEQUENCE [LARGE SCALE GENOMIC DNA]</scope>
    <source>
        <strain evidence="3 4">FDL457</strain>
    </source>
</reference>
<feature type="domain" description="PiggyBac transposable element-derived protein" evidence="2">
    <location>
        <begin position="125"/>
        <end position="238"/>
    </location>
</feature>
<accession>A0A3R6YU30</accession>
<evidence type="ECO:0000256" key="1">
    <source>
        <dbReference type="SAM" id="MobiDB-lite"/>
    </source>
</evidence>
<dbReference type="PANTHER" id="PTHR46599:SF3">
    <property type="entry name" value="PIGGYBAC TRANSPOSABLE ELEMENT-DERIVED PROTEIN 4"/>
    <property type="match status" value="1"/>
</dbReference>